<name>K9US47_CHAP6</name>
<organism evidence="1 2">
    <name type="scientific">Chamaesiphon minutus (strain ATCC 27169 / PCC 6605)</name>
    <dbReference type="NCBI Taxonomy" id="1173020"/>
    <lineage>
        <taxon>Bacteria</taxon>
        <taxon>Bacillati</taxon>
        <taxon>Cyanobacteriota</taxon>
        <taxon>Cyanophyceae</taxon>
        <taxon>Gomontiellales</taxon>
        <taxon>Chamaesiphonaceae</taxon>
        <taxon>Chamaesiphon</taxon>
    </lineage>
</organism>
<evidence type="ECO:0000313" key="2">
    <source>
        <dbReference type="Proteomes" id="UP000010366"/>
    </source>
</evidence>
<dbReference type="HOGENOM" id="CLU_1793025_0_0_3"/>
<gene>
    <name evidence="1" type="ORF">Cha6605_6268</name>
</gene>
<proteinExistence type="predicted"/>
<keyword evidence="1" id="KW-0614">Plasmid</keyword>
<dbReference type="AlphaFoldDB" id="K9US47"/>
<sequence>MQLNSNPLTIDAYLNHYGYAVIRDEGENKLFQLKNLKLVQIESIEDDSYTIQEVTQGKAGERWEDISIEIVIEHIQMLEGGNDTFAKIWHVDDVLSINSDLSRDRARLVLTMAMDNHDANIGINWEVLREYISQVLEMEAAGII</sequence>
<dbReference type="RefSeq" id="WP_015328979.1">
    <property type="nucleotide sequence ID" value="NC_020053.1"/>
</dbReference>
<evidence type="ECO:0000313" key="1">
    <source>
        <dbReference type="EMBL" id="AFY97094.1"/>
    </source>
</evidence>
<keyword evidence="2" id="KW-1185">Reference proteome</keyword>
<geneLocation type="plasmid" evidence="1 2">
    <name>pCHA6605.01</name>
</geneLocation>
<reference evidence="1 2" key="1">
    <citation type="submission" date="2012-05" db="EMBL/GenBank/DDBJ databases">
        <title>Noncontiguous Finished plasmid 1 of genome of Chamaesiphon sp. PCC 6605.</title>
        <authorList>
            <consortium name="US DOE Joint Genome Institute"/>
            <person name="Gugger M."/>
            <person name="Coursin T."/>
            <person name="Rippka R."/>
            <person name="Tandeau De Marsac N."/>
            <person name="Huntemann M."/>
            <person name="Wei C.-L."/>
            <person name="Han J."/>
            <person name="Detter J.C."/>
            <person name="Han C."/>
            <person name="Tapia R."/>
            <person name="Chen A."/>
            <person name="Kyrpides N."/>
            <person name="Mavromatis K."/>
            <person name="Markowitz V."/>
            <person name="Szeto E."/>
            <person name="Ivanova N."/>
            <person name="Pagani I."/>
            <person name="Pati A."/>
            <person name="Goodwin L."/>
            <person name="Nordberg H.P."/>
            <person name="Cantor M.N."/>
            <person name="Hua S.X."/>
            <person name="Woyke T."/>
            <person name="Kerfeld C.A."/>
        </authorList>
    </citation>
    <scope>NUCLEOTIDE SEQUENCE [LARGE SCALE GENOMIC DNA]</scope>
    <source>
        <strain evidence="2">ATCC 27169 / PCC 6605</strain>
        <plasmid evidence="2">Plasmid pCHA6605.01</plasmid>
    </source>
</reference>
<dbReference type="Proteomes" id="UP000010366">
    <property type="component" value="Plasmid pCHA6605.01"/>
</dbReference>
<dbReference type="EMBL" id="CP003601">
    <property type="protein sequence ID" value="AFY97094.1"/>
    <property type="molecule type" value="Genomic_DNA"/>
</dbReference>
<accession>K9US47</accession>
<dbReference type="KEGG" id="cmp:Cha6605_6268"/>
<dbReference type="OrthoDB" id="290057at2"/>
<protein>
    <submittedName>
        <fullName evidence="1">Uncharacterized protein</fullName>
    </submittedName>
</protein>